<organism evidence="5 6">
    <name type="scientific">Phaeodactylibacter xiamenensis</name>
    <dbReference type="NCBI Taxonomy" id="1524460"/>
    <lineage>
        <taxon>Bacteria</taxon>
        <taxon>Pseudomonadati</taxon>
        <taxon>Bacteroidota</taxon>
        <taxon>Saprospiria</taxon>
        <taxon>Saprospirales</taxon>
        <taxon>Haliscomenobacteraceae</taxon>
        <taxon>Phaeodactylibacter</taxon>
    </lineage>
</organism>
<dbReference type="SUPFAM" id="SSF46689">
    <property type="entry name" value="Homeodomain-like"/>
    <property type="match status" value="2"/>
</dbReference>
<dbReference type="Gene3D" id="2.60.120.10">
    <property type="entry name" value="Jelly Rolls"/>
    <property type="match status" value="1"/>
</dbReference>
<dbReference type="PANTHER" id="PTHR43280">
    <property type="entry name" value="ARAC-FAMILY TRANSCRIPTIONAL REGULATOR"/>
    <property type="match status" value="1"/>
</dbReference>
<dbReference type="Proteomes" id="UP000029736">
    <property type="component" value="Unassembled WGS sequence"/>
</dbReference>
<dbReference type="PANTHER" id="PTHR43280:SF27">
    <property type="entry name" value="TRANSCRIPTIONAL REGULATOR MTLR"/>
    <property type="match status" value="1"/>
</dbReference>
<dbReference type="SMART" id="SM00342">
    <property type="entry name" value="HTH_ARAC"/>
    <property type="match status" value="1"/>
</dbReference>
<reference evidence="5 6" key="1">
    <citation type="journal article" date="2014" name="Int. J. Syst. Evol. Microbiol.">
        <title>Phaeodactylibacter xiamenensis gen. nov., sp. nov., a member of the family Saprospiraceae isolated from the marine alga Phaeodactylum tricornutum.</title>
        <authorList>
            <person name="Chen Z.Jr."/>
            <person name="Lei X."/>
            <person name="Lai Q."/>
            <person name="Li Y."/>
            <person name="Zhang B."/>
            <person name="Zhang J."/>
            <person name="Zhang H."/>
            <person name="Yang L."/>
            <person name="Zheng W."/>
            <person name="Tian Y."/>
            <person name="Yu Z."/>
            <person name="Xu H.Jr."/>
            <person name="Zheng T."/>
        </authorList>
    </citation>
    <scope>NUCLEOTIDE SEQUENCE [LARGE SCALE GENOMIC DNA]</scope>
    <source>
        <strain evidence="5 6">KD52</strain>
    </source>
</reference>
<dbReference type="AlphaFoldDB" id="A0A098S446"/>
<dbReference type="EMBL" id="JPOS01000039">
    <property type="protein sequence ID" value="KGE86875.1"/>
    <property type="molecule type" value="Genomic_DNA"/>
</dbReference>
<dbReference type="InterPro" id="IPR003313">
    <property type="entry name" value="AraC-bd"/>
</dbReference>
<dbReference type="STRING" id="1524460.IX84_17590"/>
<evidence type="ECO:0000256" key="1">
    <source>
        <dbReference type="ARBA" id="ARBA00023015"/>
    </source>
</evidence>
<keyword evidence="6" id="KW-1185">Reference proteome</keyword>
<evidence type="ECO:0000256" key="3">
    <source>
        <dbReference type="ARBA" id="ARBA00023163"/>
    </source>
</evidence>
<evidence type="ECO:0000313" key="5">
    <source>
        <dbReference type="EMBL" id="KGE86875.1"/>
    </source>
</evidence>
<dbReference type="Pfam" id="PF12833">
    <property type="entry name" value="HTH_18"/>
    <property type="match status" value="1"/>
</dbReference>
<dbReference type="PROSITE" id="PS00041">
    <property type="entry name" value="HTH_ARAC_FAMILY_1"/>
    <property type="match status" value="1"/>
</dbReference>
<keyword evidence="3" id="KW-0804">Transcription</keyword>
<dbReference type="InterPro" id="IPR014710">
    <property type="entry name" value="RmlC-like_jellyroll"/>
</dbReference>
<dbReference type="Pfam" id="PF02311">
    <property type="entry name" value="AraC_binding"/>
    <property type="match status" value="1"/>
</dbReference>
<dbReference type="SUPFAM" id="SSF51182">
    <property type="entry name" value="RmlC-like cupins"/>
    <property type="match status" value="1"/>
</dbReference>
<dbReference type="InterPro" id="IPR018062">
    <property type="entry name" value="HTH_AraC-typ_CS"/>
</dbReference>
<dbReference type="Gene3D" id="1.10.10.60">
    <property type="entry name" value="Homeodomain-like"/>
    <property type="match status" value="2"/>
</dbReference>
<dbReference type="InterPro" id="IPR018060">
    <property type="entry name" value="HTH_AraC"/>
</dbReference>
<keyword evidence="1" id="KW-0805">Transcription regulation</keyword>
<gene>
    <name evidence="5" type="ORF">IX84_17590</name>
</gene>
<dbReference type="GO" id="GO:0043565">
    <property type="term" value="F:sequence-specific DNA binding"/>
    <property type="evidence" value="ECO:0007669"/>
    <property type="project" value="InterPro"/>
</dbReference>
<name>A0A098S446_9BACT</name>
<proteinExistence type="predicted"/>
<comment type="caution">
    <text evidence="5">The sequence shown here is derived from an EMBL/GenBank/DDBJ whole genome shotgun (WGS) entry which is preliminary data.</text>
</comment>
<sequence>MSMKAALEKIEPVFGNSFTLRSFDESDDCNHPNWHFHPEYEIVYISKGKGKRHIGDHISYFESGDLIFLGPNLPHFGFTEEVFEAHTEIVVQMKEDFLGSEFLKKPEMQAIKQLFQRSRQGLSFSGPVKDRVGEQLKAMLKQDSFERLLTLLHILQEMAEAKDYEMLNASGFALEVNTQDQDRIEAIYHYVQYNFKDEVNLDEAARLANMTVPAFCRYFKKLTRKTFSQFVNEFRIAHACRLLGDDSMTIAAVSFESGFNNLSHFNRQFKQITNLSPRAYRKNIRKVVS</sequence>
<keyword evidence="2" id="KW-0238">DNA-binding</keyword>
<evidence type="ECO:0000313" key="6">
    <source>
        <dbReference type="Proteomes" id="UP000029736"/>
    </source>
</evidence>
<feature type="domain" description="HTH araC/xylS-type" evidence="4">
    <location>
        <begin position="185"/>
        <end position="283"/>
    </location>
</feature>
<evidence type="ECO:0000259" key="4">
    <source>
        <dbReference type="PROSITE" id="PS01124"/>
    </source>
</evidence>
<dbReference type="PROSITE" id="PS01124">
    <property type="entry name" value="HTH_ARAC_FAMILY_2"/>
    <property type="match status" value="1"/>
</dbReference>
<protein>
    <submittedName>
        <fullName evidence="5">AraC family transcriptional regulator</fullName>
    </submittedName>
</protein>
<evidence type="ECO:0000256" key="2">
    <source>
        <dbReference type="ARBA" id="ARBA00023125"/>
    </source>
</evidence>
<dbReference type="InterPro" id="IPR009057">
    <property type="entry name" value="Homeodomain-like_sf"/>
</dbReference>
<dbReference type="GO" id="GO:0003700">
    <property type="term" value="F:DNA-binding transcription factor activity"/>
    <property type="evidence" value="ECO:0007669"/>
    <property type="project" value="InterPro"/>
</dbReference>
<accession>A0A098S446</accession>
<dbReference type="InterPro" id="IPR011051">
    <property type="entry name" value="RmlC_Cupin_sf"/>
</dbReference>